<gene>
    <name evidence="1" type="ORF">PGIGA_G00183840</name>
</gene>
<proteinExistence type="predicted"/>
<reference evidence="1 2" key="1">
    <citation type="journal article" date="2022" name="bioRxiv">
        <title>An ancient truncated duplication of the anti-Mullerian hormone receptor type 2 gene is a potential conserved master sex determinant in the Pangasiidae catfish family.</title>
        <authorList>
            <person name="Wen M."/>
            <person name="Pan Q."/>
            <person name="Jouanno E."/>
            <person name="Montfort J."/>
            <person name="Zahm M."/>
            <person name="Cabau C."/>
            <person name="Klopp C."/>
            <person name="Iampietro C."/>
            <person name="Roques C."/>
            <person name="Bouchez O."/>
            <person name="Castinel A."/>
            <person name="Donnadieu C."/>
            <person name="Parrinello H."/>
            <person name="Poncet C."/>
            <person name="Belmonte E."/>
            <person name="Gautier V."/>
            <person name="Avarre J.-C."/>
            <person name="Dugue R."/>
            <person name="Gustiano R."/>
            <person name="Ha T.T.T."/>
            <person name="Campet M."/>
            <person name="Sriphairoj K."/>
            <person name="Ribolli J."/>
            <person name="de Almeida F.L."/>
            <person name="Desvignes T."/>
            <person name="Postlethwait J.H."/>
            <person name="Bucao C.F."/>
            <person name="Robinson-Rechavi M."/>
            <person name="Bobe J."/>
            <person name="Herpin A."/>
            <person name="Guiguen Y."/>
        </authorList>
    </citation>
    <scope>NUCLEOTIDE SEQUENCE [LARGE SCALE GENOMIC DNA]</scope>
    <source>
        <strain evidence="1">YG-Dec2019</strain>
    </source>
</reference>
<dbReference type="EMBL" id="CM040456">
    <property type="protein sequence ID" value="MCI4376062.1"/>
    <property type="molecule type" value="Genomic_DNA"/>
</dbReference>
<comment type="caution">
    <text evidence="1">The sequence shown here is derived from an EMBL/GenBank/DDBJ whole genome shotgun (WGS) entry which is preliminary data.</text>
</comment>
<evidence type="ECO:0000313" key="1">
    <source>
        <dbReference type="EMBL" id="MCI4376062.1"/>
    </source>
</evidence>
<protein>
    <submittedName>
        <fullName evidence="1">Uncharacterized protein</fullName>
    </submittedName>
</protein>
<name>A0ACC5WB58_PANGG</name>
<evidence type="ECO:0000313" key="2">
    <source>
        <dbReference type="Proteomes" id="UP000829447"/>
    </source>
</evidence>
<accession>A0ACC5WB58</accession>
<keyword evidence="2" id="KW-1185">Reference proteome</keyword>
<sequence length="89" mass="10422">MLQGRVKERKDEGRMTKKNVELDWLLADEDRANRLLSSSLPWVMSPLSELFRESLRAERDDDVLLLSLRGLLEFRPVQQTHTSQAVERD</sequence>
<dbReference type="Proteomes" id="UP000829447">
    <property type="component" value="Linkage Group LG3"/>
</dbReference>
<organism evidence="1 2">
    <name type="scientific">Pangasianodon gigas</name>
    <name type="common">Mekong giant catfish</name>
    <name type="synonym">Pangasius gigas</name>
    <dbReference type="NCBI Taxonomy" id="30993"/>
    <lineage>
        <taxon>Eukaryota</taxon>
        <taxon>Metazoa</taxon>
        <taxon>Chordata</taxon>
        <taxon>Craniata</taxon>
        <taxon>Vertebrata</taxon>
        <taxon>Euteleostomi</taxon>
        <taxon>Actinopterygii</taxon>
        <taxon>Neopterygii</taxon>
        <taxon>Teleostei</taxon>
        <taxon>Ostariophysi</taxon>
        <taxon>Siluriformes</taxon>
        <taxon>Pangasiidae</taxon>
        <taxon>Pangasianodon</taxon>
    </lineage>
</organism>